<evidence type="ECO:0000256" key="3">
    <source>
        <dbReference type="ARBA" id="ARBA00011424"/>
    </source>
</evidence>
<evidence type="ECO:0000313" key="12">
    <source>
        <dbReference type="Proteomes" id="UP000245938"/>
    </source>
</evidence>
<dbReference type="CDD" id="cd06557">
    <property type="entry name" value="KPHMT-like"/>
    <property type="match status" value="1"/>
</dbReference>
<comment type="subcellular location">
    <subcellularLocation>
        <location evidence="7">Cytoplasm</location>
    </subcellularLocation>
</comment>
<keyword evidence="12" id="KW-1185">Reference proteome</keyword>
<evidence type="ECO:0000256" key="6">
    <source>
        <dbReference type="ARBA" id="ARBA00056497"/>
    </source>
</evidence>
<protein>
    <recommendedName>
        <fullName evidence="7">3-methyl-2-oxobutanoate hydroxymethyltransferase</fullName>
        <ecNumber evidence="7">2.1.2.11</ecNumber>
    </recommendedName>
    <alternativeName>
        <fullName evidence="7">Ketopantoate hydroxymethyltransferase</fullName>
        <shortName evidence="7">KPHMT</shortName>
    </alternativeName>
</protein>
<dbReference type="GO" id="GO:0005737">
    <property type="term" value="C:cytoplasm"/>
    <property type="evidence" value="ECO:0007669"/>
    <property type="project" value="UniProtKB-SubCell"/>
</dbReference>
<dbReference type="NCBIfam" id="TIGR00222">
    <property type="entry name" value="panB"/>
    <property type="match status" value="1"/>
</dbReference>
<organism evidence="11 12">
    <name type="scientific">Kurthia sibirica</name>
    <dbReference type="NCBI Taxonomy" id="202750"/>
    <lineage>
        <taxon>Bacteria</taxon>
        <taxon>Bacillati</taxon>
        <taxon>Bacillota</taxon>
        <taxon>Bacilli</taxon>
        <taxon>Bacillales</taxon>
        <taxon>Caryophanaceae</taxon>
        <taxon>Kurthia</taxon>
    </lineage>
</organism>
<evidence type="ECO:0000256" key="8">
    <source>
        <dbReference type="PIRSR" id="PIRSR000388-1"/>
    </source>
</evidence>
<evidence type="ECO:0000256" key="9">
    <source>
        <dbReference type="PIRSR" id="PIRSR000388-2"/>
    </source>
</evidence>
<comment type="cofactor">
    <cofactor evidence="7 10">
        <name>Mg(2+)</name>
        <dbReference type="ChEBI" id="CHEBI:18420"/>
    </cofactor>
    <text evidence="7 10">Binds 1 Mg(2+) ion per subunit.</text>
</comment>
<feature type="binding site" evidence="7 9">
    <location>
        <position position="82"/>
    </location>
    <ligand>
        <name>3-methyl-2-oxobutanoate</name>
        <dbReference type="ChEBI" id="CHEBI:11851"/>
    </ligand>
</feature>
<sequence length="271" mass="29365">MKRIIDFPKMANSNDKIVMLTAYDYPSAKLAEEQNVDMILVGDSLGMVVLGYDSTIEVTVADMIHHGKAVRRGAPNTFVIVDMPFGSYHGDRYDVLKTAVDIFQQTGANALKVEGVGTTLPTIKLMIEAGIPVMGHLGLQPQQAANMGGYKVQGRTEEGVQKLIDEVHQLQDVGVFAIVFECIPTEVMTQLQAILTVPSIGIGAGPTADGQVLVYHDVLAYGSHHIAKFVKQFSNIGKEAAKGIQLYKDAVKTGDFPAEIHSFHLKKEAGK</sequence>
<evidence type="ECO:0000256" key="4">
    <source>
        <dbReference type="ARBA" id="ARBA00022655"/>
    </source>
</evidence>
<keyword evidence="5 7" id="KW-0808">Transferase</keyword>
<dbReference type="HAMAP" id="MF_00156">
    <property type="entry name" value="PanB"/>
    <property type="match status" value="1"/>
</dbReference>
<keyword evidence="4 7" id="KW-0566">Pantothenate biosynthesis</keyword>
<dbReference type="Gene3D" id="3.20.20.60">
    <property type="entry name" value="Phosphoenolpyruvate-binding domains"/>
    <property type="match status" value="1"/>
</dbReference>
<reference evidence="11 12" key="1">
    <citation type="submission" date="2018-05" db="EMBL/GenBank/DDBJ databases">
        <title>Kurthia sibirica genome sequence.</title>
        <authorList>
            <person name="Maclea K.S."/>
            <person name="Goen A.E."/>
        </authorList>
    </citation>
    <scope>NUCLEOTIDE SEQUENCE [LARGE SCALE GENOMIC DNA]</scope>
    <source>
        <strain evidence="11 12">ATCC 49154</strain>
    </source>
</reference>
<dbReference type="PANTHER" id="PTHR20881:SF0">
    <property type="entry name" value="3-METHYL-2-OXOBUTANOATE HYDROXYMETHYLTRANSFERASE"/>
    <property type="match status" value="1"/>
</dbReference>
<dbReference type="FunFam" id="3.20.20.60:FF:000003">
    <property type="entry name" value="3-methyl-2-oxobutanoate hydroxymethyltransferase"/>
    <property type="match status" value="1"/>
</dbReference>
<feature type="binding site" evidence="7 9">
    <location>
        <position position="112"/>
    </location>
    <ligand>
        <name>3-methyl-2-oxobutanoate</name>
        <dbReference type="ChEBI" id="CHEBI:11851"/>
    </ligand>
</feature>
<dbReference type="EMBL" id="QFVR01000025">
    <property type="protein sequence ID" value="PWI24238.1"/>
    <property type="molecule type" value="Genomic_DNA"/>
</dbReference>
<evidence type="ECO:0000313" key="11">
    <source>
        <dbReference type="EMBL" id="PWI24238.1"/>
    </source>
</evidence>
<dbReference type="InterPro" id="IPR003700">
    <property type="entry name" value="Pantoate_hydroxy_MeTrfase"/>
</dbReference>
<evidence type="ECO:0000256" key="2">
    <source>
        <dbReference type="ARBA" id="ARBA00008676"/>
    </source>
</evidence>
<comment type="subunit">
    <text evidence="3 7">Homodecamer; pentamer of dimers.</text>
</comment>
<dbReference type="InterPro" id="IPR015813">
    <property type="entry name" value="Pyrv/PenolPyrv_kinase-like_dom"/>
</dbReference>
<keyword evidence="7 10" id="KW-0460">Magnesium</keyword>
<evidence type="ECO:0000256" key="10">
    <source>
        <dbReference type="PIRSR" id="PIRSR000388-3"/>
    </source>
</evidence>
<comment type="caution">
    <text evidence="11">The sequence shown here is derived from an EMBL/GenBank/DDBJ whole genome shotgun (WGS) entry which is preliminary data.</text>
</comment>
<comment type="catalytic activity">
    <reaction evidence="7">
        <text>(6R)-5,10-methylene-5,6,7,8-tetrahydrofolate + 3-methyl-2-oxobutanoate + H2O = 2-dehydropantoate + (6S)-5,6,7,8-tetrahydrofolate</text>
        <dbReference type="Rhea" id="RHEA:11824"/>
        <dbReference type="ChEBI" id="CHEBI:11561"/>
        <dbReference type="ChEBI" id="CHEBI:11851"/>
        <dbReference type="ChEBI" id="CHEBI:15377"/>
        <dbReference type="ChEBI" id="CHEBI:15636"/>
        <dbReference type="ChEBI" id="CHEBI:57453"/>
        <dbReference type="EC" id="2.1.2.11"/>
    </reaction>
</comment>
<comment type="pathway">
    <text evidence="1 7">Cofactor biosynthesis; (R)-pantothenate biosynthesis; (R)-pantoate from 3-methyl-2-oxobutanoate: step 1/2.</text>
</comment>
<feature type="active site" description="Proton acceptor" evidence="7 8">
    <location>
        <position position="181"/>
    </location>
</feature>
<dbReference type="UniPathway" id="UPA00028">
    <property type="reaction ID" value="UER00003"/>
</dbReference>
<keyword evidence="11" id="KW-0489">Methyltransferase</keyword>
<proteinExistence type="inferred from homology"/>
<accession>A0A2U3AI66</accession>
<gene>
    <name evidence="7 11" type="primary">panB</name>
    <name evidence="11" type="ORF">DEX24_14575</name>
</gene>
<dbReference type="InterPro" id="IPR040442">
    <property type="entry name" value="Pyrv_kinase-like_dom_sf"/>
</dbReference>
<evidence type="ECO:0000256" key="7">
    <source>
        <dbReference type="HAMAP-Rule" id="MF_00156"/>
    </source>
</evidence>
<dbReference type="RefSeq" id="WP_109307149.1">
    <property type="nucleotide sequence ID" value="NZ_BJUF01000021.1"/>
</dbReference>
<dbReference type="Proteomes" id="UP000245938">
    <property type="component" value="Unassembled WGS sequence"/>
</dbReference>
<dbReference type="Pfam" id="PF02548">
    <property type="entry name" value="Pantoate_transf"/>
    <property type="match status" value="1"/>
</dbReference>
<keyword evidence="7" id="KW-0963">Cytoplasm</keyword>
<dbReference type="GO" id="GO:0003864">
    <property type="term" value="F:3-methyl-2-oxobutanoate hydroxymethyltransferase activity"/>
    <property type="evidence" value="ECO:0007669"/>
    <property type="project" value="UniProtKB-UniRule"/>
</dbReference>
<comment type="similarity">
    <text evidence="2 7">Belongs to the PanB family.</text>
</comment>
<evidence type="ECO:0000256" key="1">
    <source>
        <dbReference type="ARBA" id="ARBA00005033"/>
    </source>
</evidence>
<comment type="function">
    <text evidence="6 7">Catalyzes the reversible reaction in which hydroxymethyl group from 5,10-methylenetetrahydrofolate is transferred onto alpha-ketoisovalerate to form ketopantoate.</text>
</comment>
<evidence type="ECO:0000256" key="5">
    <source>
        <dbReference type="ARBA" id="ARBA00022679"/>
    </source>
</evidence>
<dbReference type="GO" id="GO:0032259">
    <property type="term" value="P:methylation"/>
    <property type="evidence" value="ECO:0007669"/>
    <property type="project" value="UniProtKB-KW"/>
</dbReference>
<name>A0A2U3AI66_9BACL</name>
<dbReference type="SUPFAM" id="SSF51621">
    <property type="entry name" value="Phosphoenolpyruvate/pyruvate domain"/>
    <property type="match status" value="1"/>
</dbReference>
<feature type="binding site" evidence="7 10">
    <location>
        <position position="114"/>
    </location>
    <ligand>
        <name>Mg(2+)</name>
        <dbReference type="ChEBI" id="CHEBI:18420"/>
    </ligand>
</feature>
<keyword evidence="7 10" id="KW-0479">Metal-binding</keyword>
<feature type="binding site" evidence="7 9">
    <location>
        <begin position="43"/>
        <end position="44"/>
    </location>
    <ligand>
        <name>3-methyl-2-oxobutanoate</name>
        <dbReference type="ChEBI" id="CHEBI:11851"/>
    </ligand>
</feature>
<dbReference type="GO" id="GO:0015940">
    <property type="term" value="P:pantothenate biosynthetic process"/>
    <property type="evidence" value="ECO:0007669"/>
    <property type="project" value="UniProtKB-UniRule"/>
</dbReference>
<dbReference type="AlphaFoldDB" id="A0A2U3AI66"/>
<dbReference type="OrthoDB" id="9781789at2"/>
<dbReference type="EC" id="2.1.2.11" evidence="7"/>
<dbReference type="NCBIfam" id="NF001452">
    <property type="entry name" value="PRK00311.1"/>
    <property type="match status" value="1"/>
</dbReference>
<dbReference type="GO" id="GO:0000287">
    <property type="term" value="F:magnesium ion binding"/>
    <property type="evidence" value="ECO:0007669"/>
    <property type="project" value="TreeGrafter"/>
</dbReference>
<dbReference type="GO" id="GO:0008168">
    <property type="term" value="F:methyltransferase activity"/>
    <property type="evidence" value="ECO:0007669"/>
    <property type="project" value="UniProtKB-KW"/>
</dbReference>
<dbReference type="PANTHER" id="PTHR20881">
    <property type="entry name" value="3-METHYL-2-OXOBUTANOATE HYDROXYMETHYLTRANSFERASE"/>
    <property type="match status" value="1"/>
</dbReference>
<dbReference type="PIRSF" id="PIRSF000388">
    <property type="entry name" value="Pantoate_hydroxy_MeTrfase"/>
    <property type="match status" value="1"/>
</dbReference>
<feature type="binding site" evidence="7 10">
    <location>
        <position position="43"/>
    </location>
    <ligand>
        <name>Mg(2+)</name>
        <dbReference type="ChEBI" id="CHEBI:18420"/>
    </ligand>
</feature>
<feature type="binding site" evidence="7 10">
    <location>
        <position position="82"/>
    </location>
    <ligand>
        <name>Mg(2+)</name>
        <dbReference type="ChEBI" id="CHEBI:18420"/>
    </ligand>
</feature>